<dbReference type="Pfam" id="PF00646">
    <property type="entry name" value="F-box"/>
    <property type="match status" value="1"/>
</dbReference>
<evidence type="ECO:0000259" key="1">
    <source>
        <dbReference type="PROSITE" id="PS50181"/>
    </source>
</evidence>
<dbReference type="SUPFAM" id="SSF81383">
    <property type="entry name" value="F-box domain"/>
    <property type="match status" value="1"/>
</dbReference>
<dbReference type="AlphaFoldDB" id="A0AAV8CGK6"/>
<dbReference type="InterPro" id="IPR050232">
    <property type="entry name" value="FBL13/AtMIF1-like"/>
</dbReference>
<dbReference type="Proteomes" id="UP001140206">
    <property type="component" value="Chromosome 5"/>
</dbReference>
<reference evidence="2" key="1">
    <citation type="submission" date="2022-08" db="EMBL/GenBank/DDBJ databases">
        <authorList>
            <person name="Marques A."/>
        </authorList>
    </citation>
    <scope>NUCLEOTIDE SEQUENCE</scope>
    <source>
        <strain evidence="2">RhyPub2mFocal</strain>
        <tissue evidence="2">Leaves</tissue>
    </source>
</reference>
<dbReference type="Gene3D" id="1.20.1280.50">
    <property type="match status" value="1"/>
</dbReference>
<dbReference type="InterPro" id="IPR001810">
    <property type="entry name" value="F-box_dom"/>
</dbReference>
<proteinExistence type="predicted"/>
<feature type="domain" description="F-box" evidence="1">
    <location>
        <begin position="13"/>
        <end position="63"/>
    </location>
</feature>
<protein>
    <submittedName>
        <fullName evidence="2">F-box/FBD/LRR-repeat protein</fullName>
    </submittedName>
</protein>
<sequence>MATFQTELSQHEVDHLLLLPDALLITILSLLPTDTAARTSVLCRRFRDLCEACPSVNLTFGYHTRRRPPSNVAKANSALFSRQPSDQPLLSLRLHLLLSYSRGQSLLPSDLTLSFISSLFAHAHPLRLRHLTLDGDWNFELFEICLRSVFSISSLESLSICIHSQIPFPSGTTLTRLKSLTINLEQHTSTQVRRLLLELSCLGHLNLSIYGYNVGVINLSSLTIKTLELMILPAPRQVTYSVGLFMPKMEFLYITSMASFGDLPHFHGDFPVLRKSVITLHSLYRKDVASFAQLLNCISHVEELSLELKGYYTAQFHCRPDRRKWNAWRSKLPRNTDGNYQYACFSNLHLRENDKGFKKLLNKKFIPKKVQAHN</sequence>
<dbReference type="PANTHER" id="PTHR31900">
    <property type="entry name" value="F-BOX/RNI SUPERFAMILY PROTEIN-RELATED"/>
    <property type="match status" value="1"/>
</dbReference>
<gene>
    <name evidence="2" type="ORF">LUZ62_088001</name>
</gene>
<dbReference type="EMBL" id="JAMFTS010000005">
    <property type="protein sequence ID" value="KAJ4753596.1"/>
    <property type="molecule type" value="Genomic_DNA"/>
</dbReference>
<evidence type="ECO:0000313" key="2">
    <source>
        <dbReference type="EMBL" id="KAJ4753596.1"/>
    </source>
</evidence>
<dbReference type="InterPro" id="IPR036047">
    <property type="entry name" value="F-box-like_dom_sf"/>
</dbReference>
<dbReference type="PROSITE" id="PS50181">
    <property type="entry name" value="FBOX"/>
    <property type="match status" value="1"/>
</dbReference>
<keyword evidence="3" id="KW-1185">Reference proteome</keyword>
<accession>A0AAV8CGK6</accession>
<comment type="caution">
    <text evidence="2">The sequence shown here is derived from an EMBL/GenBank/DDBJ whole genome shotgun (WGS) entry which is preliminary data.</text>
</comment>
<evidence type="ECO:0000313" key="3">
    <source>
        <dbReference type="Proteomes" id="UP001140206"/>
    </source>
</evidence>
<organism evidence="2 3">
    <name type="scientific">Rhynchospora pubera</name>
    <dbReference type="NCBI Taxonomy" id="906938"/>
    <lineage>
        <taxon>Eukaryota</taxon>
        <taxon>Viridiplantae</taxon>
        <taxon>Streptophyta</taxon>
        <taxon>Embryophyta</taxon>
        <taxon>Tracheophyta</taxon>
        <taxon>Spermatophyta</taxon>
        <taxon>Magnoliopsida</taxon>
        <taxon>Liliopsida</taxon>
        <taxon>Poales</taxon>
        <taxon>Cyperaceae</taxon>
        <taxon>Cyperoideae</taxon>
        <taxon>Rhynchosporeae</taxon>
        <taxon>Rhynchospora</taxon>
    </lineage>
</organism>
<dbReference type="PANTHER" id="PTHR31900:SF32">
    <property type="entry name" value="F-BOX_RNI_FBD-LIKE DOMAIN PROTEIN"/>
    <property type="match status" value="1"/>
</dbReference>
<name>A0AAV8CGK6_9POAL</name>